<accession>A0A380QCL1</accession>
<reference evidence="1 2" key="1">
    <citation type="submission" date="2018-06" db="EMBL/GenBank/DDBJ databases">
        <authorList>
            <consortium name="Pathogen Informatics"/>
            <person name="Doyle S."/>
        </authorList>
    </citation>
    <scope>NUCLEOTIDE SEQUENCE [LARGE SCALE GENOMIC DNA]</scope>
    <source>
        <strain evidence="1 2">NCTC8580</strain>
    </source>
</reference>
<dbReference type="Proteomes" id="UP000255087">
    <property type="component" value="Unassembled WGS sequence"/>
</dbReference>
<name>A0A380QCL1_YERPU</name>
<dbReference type="EMBL" id="UHJC01000001">
    <property type="protein sequence ID" value="SUP85204.1"/>
    <property type="molecule type" value="Genomic_DNA"/>
</dbReference>
<protein>
    <recommendedName>
        <fullName evidence="3">Limonene hydroxylase CD6-2</fullName>
    </recommendedName>
</protein>
<evidence type="ECO:0000313" key="1">
    <source>
        <dbReference type="EMBL" id="SUP85204.1"/>
    </source>
</evidence>
<sequence>MKTWIARLLGKDISIDFPAPWAADSTAIYRWLATWPNSDGPLPAEAETLPDEPSVIEDKIRWSAGALDGVFGHHVAEADDETPVEAIMAALRSVLHKPQQQDIEQLYRLLCHASPLNYLDVLLPAVAQDPQLPANKLQALAEWLATESPDRNAVKVAIALLGFFPTQKSCQILSTLGAHDEFTLYAAVALRSILPADEYERAWLAMAKRAGGWGRVQLIERLPEFLSKQSRDWLLREGYRNAVMYEYTAWHCATHGQLLQAMQQLQAMQKLQTMQKQPDAPLLLGAAEILQALINGGPAQDMYDYAEGALACEYYLRCLQAAPPAEIQHYLAASDIARFAQEQNSEEEGVWDQAQCNNLVELANVVMALPEWSGIIANNLQGSDTYLFNLAVSASRLRQQDPWESIFARQLADAADNNWYQLMQTAQPEHIARVISLAEQQLDLEAIASGPGMAMGLGLEYQQHQALDFVLQDLKKFPGMGWSLLAVGLRSERIRDRSMALNALDVWPQDDWSPDMSQALADSLCHEPDEQMRERLHKLCVNLGITTG</sequence>
<evidence type="ECO:0008006" key="3">
    <source>
        <dbReference type="Google" id="ProtNLM"/>
    </source>
</evidence>
<dbReference type="AlphaFoldDB" id="A0A380QCL1"/>
<organism evidence="1 2">
    <name type="scientific">Yersinia pseudotuberculosis</name>
    <dbReference type="NCBI Taxonomy" id="633"/>
    <lineage>
        <taxon>Bacteria</taxon>
        <taxon>Pseudomonadati</taxon>
        <taxon>Pseudomonadota</taxon>
        <taxon>Gammaproteobacteria</taxon>
        <taxon>Enterobacterales</taxon>
        <taxon>Yersiniaceae</taxon>
        <taxon>Yersinia</taxon>
    </lineage>
</organism>
<dbReference type="RefSeq" id="WP_106441736.1">
    <property type="nucleotide sequence ID" value="NZ_NCLF01000102.1"/>
</dbReference>
<proteinExistence type="predicted"/>
<evidence type="ECO:0000313" key="2">
    <source>
        <dbReference type="Proteomes" id="UP000255087"/>
    </source>
</evidence>
<gene>
    <name evidence="1" type="ORF">NCTC8580_03514</name>
</gene>